<evidence type="ECO:0000256" key="1">
    <source>
        <dbReference type="SAM" id="MobiDB-lite"/>
    </source>
</evidence>
<feature type="region of interest" description="Disordered" evidence="1">
    <location>
        <begin position="10"/>
        <end position="29"/>
    </location>
</feature>
<organism evidence="2 3">
    <name type="scientific">Streptomyces corynorhini</name>
    <dbReference type="NCBI Taxonomy" id="2282652"/>
    <lineage>
        <taxon>Bacteria</taxon>
        <taxon>Bacillati</taxon>
        <taxon>Actinomycetota</taxon>
        <taxon>Actinomycetes</taxon>
        <taxon>Kitasatosporales</taxon>
        <taxon>Streptomycetaceae</taxon>
        <taxon>Streptomyces</taxon>
    </lineage>
</organism>
<keyword evidence="3" id="KW-1185">Reference proteome</keyword>
<dbReference type="EMBL" id="QQNA01000092">
    <property type="protein sequence ID" value="RDG37714.1"/>
    <property type="molecule type" value="Genomic_DNA"/>
</dbReference>
<feature type="region of interest" description="Disordered" evidence="1">
    <location>
        <begin position="93"/>
        <end position="120"/>
    </location>
</feature>
<protein>
    <recommendedName>
        <fullName evidence="4">ESX-1 secretion-associated protein</fullName>
    </recommendedName>
</protein>
<proteinExistence type="predicted"/>
<dbReference type="Proteomes" id="UP000253741">
    <property type="component" value="Unassembled WGS sequence"/>
</dbReference>
<evidence type="ECO:0000313" key="2">
    <source>
        <dbReference type="EMBL" id="RDG37714.1"/>
    </source>
</evidence>
<comment type="caution">
    <text evidence="2">The sequence shown here is derived from an EMBL/GenBank/DDBJ whole genome shotgun (WGS) entry which is preliminary data.</text>
</comment>
<name>A0A370BC10_9ACTN</name>
<gene>
    <name evidence="2" type="ORF">DVH02_13075</name>
</gene>
<evidence type="ECO:0008006" key="4">
    <source>
        <dbReference type="Google" id="ProtNLM"/>
    </source>
</evidence>
<feature type="compositionally biased region" description="Polar residues" evidence="1">
    <location>
        <begin position="19"/>
        <end position="29"/>
    </location>
</feature>
<dbReference type="OrthoDB" id="4296169at2"/>
<reference evidence="2 3" key="1">
    <citation type="submission" date="2018-07" db="EMBL/GenBank/DDBJ databases">
        <title>Streptomyces species from bats.</title>
        <authorList>
            <person name="Dunlap C."/>
        </authorList>
    </citation>
    <scope>NUCLEOTIDE SEQUENCE [LARGE SCALE GENOMIC DNA]</scope>
    <source>
        <strain evidence="2 3">AC230</strain>
    </source>
</reference>
<feature type="compositionally biased region" description="Basic and acidic residues" evidence="1">
    <location>
        <begin position="93"/>
        <end position="107"/>
    </location>
</feature>
<sequence>MDVLLSDLEGGAAGKSEVAAQTISRSSLSGRNAPFVEADGLYAQYNRVHESLVSLSRTLGDQIEVLNIGVHAAAVGFDNVEEDVRRRYAEIRTRIDQEHEESERRGTSDTAGGTFDPGVR</sequence>
<dbReference type="AlphaFoldDB" id="A0A370BC10"/>
<evidence type="ECO:0000313" key="3">
    <source>
        <dbReference type="Proteomes" id="UP000253741"/>
    </source>
</evidence>
<accession>A0A370BC10</accession>